<dbReference type="Proteomes" id="UP000823635">
    <property type="component" value="Unassembled WGS sequence"/>
</dbReference>
<evidence type="ECO:0000256" key="14">
    <source>
        <dbReference type="PIRSR" id="PIRSR001619-1"/>
    </source>
</evidence>
<dbReference type="Gene3D" id="3.20.20.70">
    <property type="entry name" value="Aldolase class I"/>
    <property type="match status" value="1"/>
</dbReference>
<proteinExistence type="inferred from homology"/>
<comment type="similarity">
    <text evidence="2 13">Belongs to the radical SAM superfamily. Biotin synthase family.</text>
</comment>
<dbReference type="SMART" id="SM00729">
    <property type="entry name" value="Elp3"/>
    <property type="match status" value="1"/>
</dbReference>
<keyword evidence="11 13" id="KW-0411">Iron-sulfur</keyword>
<dbReference type="PANTHER" id="PTHR22976:SF2">
    <property type="entry name" value="BIOTIN SYNTHASE, MITOCHONDRIAL"/>
    <property type="match status" value="1"/>
</dbReference>
<evidence type="ECO:0000259" key="15">
    <source>
        <dbReference type="PROSITE" id="PS51918"/>
    </source>
</evidence>
<feature type="binding site" evidence="13 14">
    <location>
        <position position="59"/>
    </location>
    <ligand>
        <name>[4Fe-4S] cluster</name>
        <dbReference type="ChEBI" id="CHEBI:49883"/>
        <note>4Fe-4S-S-AdoMet</note>
    </ligand>
</feature>
<evidence type="ECO:0000256" key="7">
    <source>
        <dbReference type="ARBA" id="ARBA00022714"/>
    </source>
</evidence>
<dbReference type="InterPro" id="IPR013785">
    <property type="entry name" value="Aldolase_TIM"/>
</dbReference>
<accession>A0A9D9GY21</accession>
<keyword evidence="6 13" id="KW-0949">S-adenosyl-L-methionine</keyword>
<dbReference type="EC" id="2.8.1.6" evidence="3 13"/>
<evidence type="ECO:0000256" key="11">
    <source>
        <dbReference type="ARBA" id="ARBA00023014"/>
    </source>
</evidence>
<dbReference type="Pfam" id="PF04055">
    <property type="entry name" value="Radical_SAM"/>
    <property type="match status" value="1"/>
</dbReference>
<comment type="subunit">
    <text evidence="13">Homodimer.</text>
</comment>
<comment type="cofactor">
    <cofactor evidence="14">
        <name>[2Fe-2S] cluster</name>
        <dbReference type="ChEBI" id="CHEBI:190135"/>
    </cofactor>
    <text evidence="14">Binds 1 [2Fe-2S] cluster. The cluster is coordinated with 3 cysteines and 1 arginine.</text>
</comment>
<dbReference type="GO" id="GO:0004076">
    <property type="term" value="F:biotin synthase activity"/>
    <property type="evidence" value="ECO:0007669"/>
    <property type="project" value="UniProtKB-UniRule"/>
</dbReference>
<evidence type="ECO:0000256" key="6">
    <source>
        <dbReference type="ARBA" id="ARBA00022691"/>
    </source>
</evidence>
<dbReference type="PANTHER" id="PTHR22976">
    <property type="entry name" value="BIOTIN SYNTHASE"/>
    <property type="match status" value="1"/>
</dbReference>
<reference evidence="16" key="1">
    <citation type="submission" date="2020-10" db="EMBL/GenBank/DDBJ databases">
        <authorList>
            <person name="Gilroy R."/>
        </authorList>
    </citation>
    <scope>NUCLEOTIDE SEQUENCE</scope>
    <source>
        <strain evidence="16">15467</strain>
    </source>
</reference>
<feature type="binding site" evidence="13 14">
    <location>
        <position position="96"/>
    </location>
    <ligand>
        <name>[2Fe-2S] cluster</name>
        <dbReference type="ChEBI" id="CHEBI:190135"/>
    </ligand>
</feature>
<keyword evidence="5 13" id="KW-0808">Transferase</keyword>
<dbReference type="InterPro" id="IPR024177">
    <property type="entry name" value="Biotin_synthase"/>
</dbReference>
<dbReference type="GO" id="GO:0009102">
    <property type="term" value="P:biotin biosynthetic process"/>
    <property type="evidence" value="ECO:0007669"/>
    <property type="project" value="UniProtKB-UniRule"/>
</dbReference>
<dbReference type="HAMAP" id="MF_01694">
    <property type="entry name" value="BioB"/>
    <property type="match status" value="1"/>
</dbReference>
<dbReference type="PIRSF" id="PIRSF001619">
    <property type="entry name" value="Biotin_synth"/>
    <property type="match status" value="1"/>
</dbReference>
<name>A0A9D9GY21_9BACT</name>
<evidence type="ECO:0000256" key="1">
    <source>
        <dbReference type="ARBA" id="ARBA00004942"/>
    </source>
</evidence>
<dbReference type="Pfam" id="PF06968">
    <property type="entry name" value="BATS"/>
    <property type="match status" value="1"/>
</dbReference>
<dbReference type="GO" id="GO:0051537">
    <property type="term" value="F:2 iron, 2 sulfur cluster binding"/>
    <property type="evidence" value="ECO:0007669"/>
    <property type="project" value="UniProtKB-KW"/>
</dbReference>
<dbReference type="SFLD" id="SFLDG01060">
    <property type="entry name" value="BATS_domain_containing"/>
    <property type="match status" value="1"/>
</dbReference>
<keyword evidence="7 13" id="KW-0001">2Fe-2S</keyword>
<evidence type="ECO:0000256" key="13">
    <source>
        <dbReference type="HAMAP-Rule" id="MF_01694"/>
    </source>
</evidence>
<dbReference type="InterPro" id="IPR002684">
    <property type="entry name" value="Biotin_synth/BioAB"/>
</dbReference>
<keyword evidence="9 13" id="KW-0093">Biotin biosynthesis</keyword>
<evidence type="ECO:0000313" key="17">
    <source>
        <dbReference type="Proteomes" id="UP000823635"/>
    </source>
</evidence>
<evidence type="ECO:0000256" key="10">
    <source>
        <dbReference type="ARBA" id="ARBA00023004"/>
    </source>
</evidence>
<dbReference type="GO" id="GO:0005506">
    <property type="term" value="F:iron ion binding"/>
    <property type="evidence" value="ECO:0007669"/>
    <property type="project" value="UniProtKB-UniRule"/>
</dbReference>
<evidence type="ECO:0000256" key="8">
    <source>
        <dbReference type="ARBA" id="ARBA00022723"/>
    </source>
</evidence>
<evidence type="ECO:0000256" key="9">
    <source>
        <dbReference type="ARBA" id="ARBA00022756"/>
    </source>
</evidence>
<dbReference type="InterPro" id="IPR010722">
    <property type="entry name" value="BATS_dom"/>
</dbReference>
<evidence type="ECO:0000313" key="16">
    <source>
        <dbReference type="EMBL" id="MBO8428512.1"/>
    </source>
</evidence>
<feature type="domain" description="Radical SAM core" evidence="15">
    <location>
        <begin position="34"/>
        <end position="263"/>
    </location>
</feature>
<comment type="pathway">
    <text evidence="1 13">Cofactor biosynthesis; biotin biosynthesis; biotin from 7,8-diaminononanoate: step 2/2.</text>
</comment>
<keyword evidence="8 13" id="KW-0479">Metal-binding</keyword>
<comment type="cofactor">
    <cofactor evidence="13">
        <name>[2Fe-2S] cluster</name>
        <dbReference type="ChEBI" id="CHEBI:190135"/>
    </cofactor>
    <text evidence="13">Binds 1 [2Fe-2S] cluster. The cluster is coordinated with 3 cysteines and 1 arginine.</text>
</comment>
<evidence type="ECO:0000256" key="3">
    <source>
        <dbReference type="ARBA" id="ARBA00012236"/>
    </source>
</evidence>
<comment type="catalytic activity">
    <reaction evidence="12 13">
        <text>(4R,5S)-dethiobiotin + (sulfur carrier)-SH + 2 reduced [2Fe-2S]-[ferredoxin] + 2 S-adenosyl-L-methionine = (sulfur carrier)-H + biotin + 2 5'-deoxyadenosine + 2 L-methionine + 2 oxidized [2Fe-2S]-[ferredoxin]</text>
        <dbReference type="Rhea" id="RHEA:22060"/>
        <dbReference type="Rhea" id="RHEA-COMP:10000"/>
        <dbReference type="Rhea" id="RHEA-COMP:10001"/>
        <dbReference type="Rhea" id="RHEA-COMP:14737"/>
        <dbReference type="Rhea" id="RHEA-COMP:14739"/>
        <dbReference type="ChEBI" id="CHEBI:17319"/>
        <dbReference type="ChEBI" id="CHEBI:29917"/>
        <dbReference type="ChEBI" id="CHEBI:33737"/>
        <dbReference type="ChEBI" id="CHEBI:33738"/>
        <dbReference type="ChEBI" id="CHEBI:57586"/>
        <dbReference type="ChEBI" id="CHEBI:57844"/>
        <dbReference type="ChEBI" id="CHEBI:59789"/>
        <dbReference type="ChEBI" id="CHEBI:64428"/>
        <dbReference type="ChEBI" id="CHEBI:149473"/>
        <dbReference type="EC" id="2.8.1.6"/>
    </reaction>
</comment>
<dbReference type="SFLD" id="SFLDG01278">
    <property type="entry name" value="biotin_synthase_like"/>
    <property type="match status" value="1"/>
</dbReference>
<evidence type="ECO:0000256" key="5">
    <source>
        <dbReference type="ARBA" id="ARBA00022679"/>
    </source>
</evidence>
<feature type="binding site" evidence="13 14">
    <location>
        <position position="52"/>
    </location>
    <ligand>
        <name>[4Fe-4S] cluster</name>
        <dbReference type="ChEBI" id="CHEBI:49883"/>
        <note>4Fe-4S-S-AdoMet</note>
    </ligand>
</feature>
<feature type="binding site" evidence="13 14">
    <location>
        <position position="56"/>
    </location>
    <ligand>
        <name>[4Fe-4S] cluster</name>
        <dbReference type="ChEBI" id="CHEBI:49883"/>
        <note>4Fe-4S-S-AdoMet</note>
    </ligand>
</feature>
<dbReference type="EMBL" id="JADINB010000024">
    <property type="protein sequence ID" value="MBO8428512.1"/>
    <property type="molecule type" value="Genomic_DNA"/>
</dbReference>
<keyword evidence="4 13" id="KW-0004">4Fe-4S</keyword>
<dbReference type="InterPro" id="IPR006638">
    <property type="entry name" value="Elp3/MiaA/NifB-like_rSAM"/>
</dbReference>
<dbReference type="InterPro" id="IPR007197">
    <property type="entry name" value="rSAM"/>
</dbReference>
<comment type="caution">
    <text evidence="16">The sequence shown here is derived from an EMBL/GenBank/DDBJ whole genome shotgun (WGS) entry which is preliminary data.</text>
</comment>
<dbReference type="SMART" id="SM00876">
    <property type="entry name" value="BATS"/>
    <property type="match status" value="1"/>
</dbReference>
<keyword evidence="10 13" id="KW-0408">Iron</keyword>
<evidence type="ECO:0000256" key="12">
    <source>
        <dbReference type="ARBA" id="ARBA00051157"/>
    </source>
</evidence>
<gene>
    <name evidence="13 16" type="primary">bioB</name>
    <name evidence="16" type="ORF">IAC68_01065</name>
</gene>
<feature type="binding site" evidence="13 14">
    <location>
        <position position="128"/>
    </location>
    <ligand>
        <name>[2Fe-2S] cluster</name>
        <dbReference type="ChEBI" id="CHEBI:190135"/>
    </ligand>
</feature>
<dbReference type="PROSITE" id="PS51918">
    <property type="entry name" value="RADICAL_SAM"/>
    <property type="match status" value="1"/>
</dbReference>
<sequence>MKINELTEREIAEWLLNCPTDELCKAAHKVTLGCAHKKFDMCSIINAKSGRCSENCKWCAQSAHFHTNAESYPLLPYSTVKKHALYNETKGVGRFSLVTSGRRPSDAEVEQICGYIEKLSECSGISICLSLGLAGQNQLVRLRKAGASRYHCNLESAPSFFGKLCTTHTQEEKIETLMAARRAGMEICSGGIIGMGEGERERIELALTLRKLEVKSIPINILHPVPGTPLENMELISDEQILRTVAIFRLINPSAYLRLAGGRARLGKETLAKLLHAGINAAIVGDMLTTLGSDIESDKKTFMEAGYEL</sequence>
<dbReference type="NCBIfam" id="TIGR00433">
    <property type="entry name" value="bioB"/>
    <property type="match status" value="1"/>
</dbReference>
<reference evidence="16" key="2">
    <citation type="journal article" date="2021" name="PeerJ">
        <title>Extensive microbial diversity within the chicken gut microbiome revealed by metagenomics and culture.</title>
        <authorList>
            <person name="Gilroy R."/>
            <person name="Ravi A."/>
            <person name="Getino M."/>
            <person name="Pursley I."/>
            <person name="Horton D.L."/>
            <person name="Alikhan N.F."/>
            <person name="Baker D."/>
            <person name="Gharbi K."/>
            <person name="Hall N."/>
            <person name="Watson M."/>
            <person name="Adriaenssens E.M."/>
            <person name="Foster-Nyarko E."/>
            <person name="Jarju S."/>
            <person name="Secka A."/>
            <person name="Antonio M."/>
            <person name="Oren A."/>
            <person name="Chaudhuri R.R."/>
            <person name="La Ragione R."/>
            <person name="Hildebrand F."/>
            <person name="Pallen M.J."/>
        </authorList>
    </citation>
    <scope>NUCLEOTIDE SEQUENCE</scope>
    <source>
        <strain evidence="16">15467</strain>
    </source>
</reference>
<evidence type="ECO:0000256" key="2">
    <source>
        <dbReference type="ARBA" id="ARBA00010765"/>
    </source>
</evidence>
<dbReference type="InterPro" id="IPR058240">
    <property type="entry name" value="rSAM_sf"/>
</dbReference>
<comment type="cofactor">
    <cofactor evidence="13 14">
        <name>[4Fe-4S] cluster</name>
        <dbReference type="ChEBI" id="CHEBI:49883"/>
    </cofactor>
    <text evidence="13 14">Binds 1 [4Fe-4S] cluster. The cluster is coordinated with 3 cysteines and an exchangeable S-adenosyl-L-methionine.</text>
</comment>
<dbReference type="SUPFAM" id="SSF102114">
    <property type="entry name" value="Radical SAM enzymes"/>
    <property type="match status" value="1"/>
</dbReference>
<dbReference type="GO" id="GO:0051539">
    <property type="term" value="F:4 iron, 4 sulfur cluster binding"/>
    <property type="evidence" value="ECO:0007669"/>
    <property type="project" value="UniProtKB-KW"/>
</dbReference>
<protein>
    <recommendedName>
        <fullName evidence="3 13">Biotin synthase</fullName>
        <ecNumber evidence="3 13">2.8.1.6</ecNumber>
    </recommendedName>
</protein>
<feature type="binding site" evidence="13 14">
    <location>
        <position position="258"/>
    </location>
    <ligand>
        <name>[2Fe-2S] cluster</name>
        <dbReference type="ChEBI" id="CHEBI:190135"/>
    </ligand>
</feature>
<organism evidence="16 17">
    <name type="scientific">Candidatus Egerieousia excrementavium</name>
    <dbReference type="NCBI Taxonomy" id="2840778"/>
    <lineage>
        <taxon>Bacteria</taxon>
        <taxon>Pseudomonadati</taxon>
        <taxon>Bacteroidota</taxon>
        <taxon>Bacteroidia</taxon>
        <taxon>Bacteroidales</taxon>
        <taxon>Candidatus Egerieousia</taxon>
    </lineage>
</organism>
<dbReference type="AlphaFoldDB" id="A0A9D9GY21"/>
<dbReference type="SFLD" id="SFLDS00029">
    <property type="entry name" value="Radical_SAM"/>
    <property type="match status" value="1"/>
</dbReference>
<feature type="binding site" evidence="13 14">
    <location>
        <position position="188"/>
    </location>
    <ligand>
        <name>[2Fe-2S] cluster</name>
        <dbReference type="ChEBI" id="CHEBI:190135"/>
    </ligand>
</feature>
<evidence type="ECO:0000256" key="4">
    <source>
        <dbReference type="ARBA" id="ARBA00022485"/>
    </source>
</evidence>
<comment type="function">
    <text evidence="13">Catalyzes the conversion of dethiobiotin (DTB) to biotin by the insertion of a sulfur atom into dethiobiotin via a radical-based mechanism.</text>
</comment>